<dbReference type="NCBIfam" id="TIGR00293">
    <property type="entry name" value="prefoldin subunit alpha"/>
    <property type="match status" value="1"/>
</dbReference>
<protein>
    <recommendedName>
        <fullName evidence="6">Prefoldin alpha subunit</fullName>
    </recommendedName>
</protein>
<reference evidence="4" key="2">
    <citation type="submission" date="2023-06" db="EMBL/GenBank/DDBJ databases">
        <authorList>
            <consortium name="Lawrence Berkeley National Laboratory"/>
            <person name="Haridas S."/>
            <person name="Hensen N."/>
            <person name="Bonometti L."/>
            <person name="Westerberg I."/>
            <person name="Brannstrom I.O."/>
            <person name="Guillou S."/>
            <person name="Cros-Aarteil S."/>
            <person name="Calhoun S."/>
            <person name="Kuo A."/>
            <person name="Mondo S."/>
            <person name="Pangilinan J."/>
            <person name="Riley R."/>
            <person name="Labutti K."/>
            <person name="Andreopoulos B."/>
            <person name="Lipzen A."/>
            <person name="Chen C."/>
            <person name="Yanf M."/>
            <person name="Daum C."/>
            <person name="Ng V."/>
            <person name="Clum A."/>
            <person name="Steindorff A."/>
            <person name="Ohm R."/>
            <person name="Martin F."/>
            <person name="Silar P."/>
            <person name="Natvig D."/>
            <person name="Lalanne C."/>
            <person name="Gautier V."/>
            <person name="Ament-Velasquez S.L."/>
            <person name="Kruys A."/>
            <person name="Hutchinson M.I."/>
            <person name="Powell A.J."/>
            <person name="Barry K."/>
            <person name="Miller A.N."/>
            <person name="Grigoriev I.V."/>
            <person name="Debuchy R."/>
            <person name="Gladieux P."/>
            <person name="Thoren M.H."/>
            <person name="Johannesson H."/>
        </authorList>
    </citation>
    <scope>NUCLEOTIDE SEQUENCE</scope>
    <source>
        <strain evidence="4">CBS 958.72</strain>
    </source>
</reference>
<dbReference type="InterPro" id="IPR011599">
    <property type="entry name" value="PFD_alpha_archaea"/>
</dbReference>
<evidence type="ECO:0000313" key="4">
    <source>
        <dbReference type="EMBL" id="KAK3384729.1"/>
    </source>
</evidence>
<dbReference type="GO" id="GO:0016272">
    <property type="term" value="C:prefoldin complex"/>
    <property type="evidence" value="ECO:0007669"/>
    <property type="project" value="InterPro"/>
</dbReference>
<dbReference type="GO" id="GO:1990113">
    <property type="term" value="P:RNA polymerase I assembly"/>
    <property type="evidence" value="ECO:0007669"/>
    <property type="project" value="TreeGrafter"/>
</dbReference>
<dbReference type="GO" id="GO:0051082">
    <property type="term" value="F:unfolded protein binding"/>
    <property type="evidence" value="ECO:0007669"/>
    <property type="project" value="InterPro"/>
</dbReference>
<reference evidence="4" key="1">
    <citation type="journal article" date="2023" name="Mol. Phylogenet. Evol.">
        <title>Genome-scale phylogeny and comparative genomics of the fungal order Sordariales.</title>
        <authorList>
            <person name="Hensen N."/>
            <person name="Bonometti L."/>
            <person name="Westerberg I."/>
            <person name="Brannstrom I.O."/>
            <person name="Guillou S."/>
            <person name="Cros-Aarteil S."/>
            <person name="Calhoun S."/>
            <person name="Haridas S."/>
            <person name="Kuo A."/>
            <person name="Mondo S."/>
            <person name="Pangilinan J."/>
            <person name="Riley R."/>
            <person name="LaButti K."/>
            <person name="Andreopoulos B."/>
            <person name="Lipzen A."/>
            <person name="Chen C."/>
            <person name="Yan M."/>
            <person name="Daum C."/>
            <person name="Ng V."/>
            <person name="Clum A."/>
            <person name="Steindorff A."/>
            <person name="Ohm R.A."/>
            <person name="Martin F."/>
            <person name="Silar P."/>
            <person name="Natvig D.O."/>
            <person name="Lalanne C."/>
            <person name="Gautier V."/>
            <person name="Ament-Velasquez S.L."/>
            <person name="Kruys A."/>
            <person name="Hutchinson M.I."/>
            <person name="Powell A.J."/>
            <person name="Barry K."/>
            <person name="Miller A.N."/>
            <person name="Grigoriev I.V."/>
            <person name="Debuchy R."/>
            <person name="Gladieux P."/>
            <person name="Hiltunen Thoren M."/>
            <person name="Johannesson H."/>
        </authorList>
    </citation>
    <scope>NUCLEOTIDE SEQUENCE</scope>
    <source>
        <strain evidence="4">CBS 958.72</strain>
    </source>
</reference>
<proteinExistence type="inferred from homology"/>
<dbReference type="Gene3D" id="1.10.287.370">
    <property type="match status" value="1"/>
</dbReference>
<organism evidence="4 5">
    <name type="scientific">Lasiosphaeria ovina</name>
    <dbReference type="NCBI Taxonomy" id="92902"/>
    <lineage>
        <taxon>Eukaryota</taxon>
        <taxon>Fungi</taxon>
        <taxon>Dikarya</taxon>
        <taxon>Ascomycota</taxon>
        <taxon>Pezizomycotina</taxon>
        <taxon>Sordariomycetes</taxon>
        <taxon>Sordariomycetidae</taxon>
        <taxon>Sordariales</taxon>
        <taxon>Lasiosphaeriaceae</taxon>
        <taxon>Lasiosphaeria</taxon>
    </lineage>
</organism>
<sequence>MAGQQEINLDTLSTQQLTAVKKQFDEEVEHLSNSYGQLAAAQSKFAECLRVVKAQSPSPAGAGASKKKEVLVPLTNSLYVKGLLSEPDKVIVDVGTGFYVEKSTKSAAEFYESKVKDLAANMQDLEAIVQNKSNNLRVVEEVLRQKVLAGGAAPGQASA</sequence>
<dbReference type="AlphaFoldDB" id="A0AAE0TZ56"/>
<evidence type="ECO:0000256" key="1">
    <source>
        <dbReference type="ARBA" id="ARBA00010048"/>
    </source>
</evidence>
<dbReference type="GO" id="GO:1990115">
    <property type="term" value="P:RNA polymerase III assembly"/>
    <property type="evidence" value="ECO:0007669"/>
    <property type="project" value="TreeGrafter"/>
</dbReference>
<dbReference type="InterPro" id="IPR009053">
    <property type="entry name" value="Prefoldin"/>
</dbReference>
<name>A0AAE0TZ56_9PEZI</name>
<dbReference type="Pfam" id="PF02996">
    <property type="entry name" value="Prefoldin"/>
    <property type="match status" value="1"/>
</dbReference>
<dbReference type="SUPFAM" id="SSF46579">
    <property type="entry name" value="Prefoldin"/>
    <property type="match status" value="1"/>
</dbReference>
<comment type="similarity">
    <text evidence="1">Belongs to the prefoldin subunit alpha family.</text>
</comment>
<dbReference type="EMBL" id="JAULSN010000001">
    <property type="protein sequence ID" value="KAK3384729.1"/>
    <property type="molecule type" value="Genomic_DNA"/>
</dbReference>
<accession>A0AAE0TZ56</accession>
<dbReference type="GO" id="GO:1990114">
    <property type="term" value="P:RNA polymerase II core complex assembly"/>
    <property type="evidence" value="ECO:0007669"/>
    <property type="project" value="TreeGrafter"/>
</dbReference>
<dbReference type="CDD" id="cd23157">
    <property type="entry name" value="Prefoldin_5"/>
    <property type="match status" value="1"/>
</dbReference>
<evidence type="ECO:0008006" key="6">
    <source>
        <dbReference type="Google" id="ProtNLM"/>
    </source>
</evidence>
<keyword evidence="3" id="KW-0175">Coiled coil</keyword>
<comment type="caution">
    <text evidence="4">The sequence shown here is derived from an EMBL/GenBank/DDBJ whole genome shotgun (WGS) entry which is preliminary data.</text>
</comment>
<dbReference type="PANTHER" id="PTHR12674">
    <property type="entry name" value="PREFOLDIN SUBUNIT 5"/>
    <property type="match status" value="1"/>
</dbReference>
<dbReference type="InterPro" id="IPR004127">
    <property type="entry name" value="Prefoldin_subunit_alpha"/>
</dbReference>
<dbReference type="GO" id="GO:0005737">
    <property type="term" value="C:cytoplasm"/>
    <property type="evidence" value="ECO:0007669"/>
    <property type="project" value="TreeGrafter"/>
</dbReference>
<dbReference type="FunFam" id="1.10.287.370:FF:000004">
    <property type="entry name" value="Probable prefoldin subunit 5"/>
    <property type="match status" value="1"/>
</dbReference>
<evidence type="ECO:0000313" key="5">
    <source>
        <dbReference type="Proteomes" id="UP001287356"/>
    </source>
</evidence>
<evidence type="ECO:0000256" key="2">
    <source>
        <dbReference type="ARBA" id="ARBA00023186"/>
    </source>
</evidence>
<dbReference type="Proteomes" id="UP001287356">
    <property type="component" value="Unassembled WGS sequence"/>
</dbReference>
<dbReference type="PANTHER" id="PTHR12674:SF2">
    <property type="entry name" value="PREFOLDIN SUBUNIT 5"/>
    <property type="match status" value="1"/>
</dbReference>
<keyword evidence="2" id="KW-0143">Chaperone</keyword>
<dbReference type="GO" id="GO:0006457">
    <property type="term" value="P:protein folding"/>
    <property type="evidence" value="ECO:0007669"/>
    <property type="project" value="InterPro"/>
</dbReference>
<feature type="coiled-coil region" evidence="3">
    <location>
        <begin position="108"/>
        <end position="142"/>
    </location>
</feature>
<gene>
    <name evidence="4" type="ORF">B0T24DRAFT_673502</name>
</gene>
<keyword evidence="5" id="KW-1185">Reference proteome</keyword>
<evidence type="ECO:0000256" key="3">
    <source>
        <dbReference type="SAM" id="Coils"/>
    </source>
</evidence>